<sequence>MILVHSFKNSLSHSLKRDLPHKEASVVEFKFKLIEASSVMDHKGCENKEIGNCITIRGDRGGLLMEDGRSQCFLGGKGLDYLRMVIAEMVGTFIMMYCIYGIVAITELSKGQVGLLEYAATAGFAIIMVIFTVGPISGAHVNPSITIAFAASGQFPWSMVPFYIVAQTLGSVIAVWVGMCVYSMEPSFAVTRPLQGRSAAFWSELIATFFIMFLASNLSNHAREVGLLSGFAVAASISLAVLLTGPMSGASLNPARSFAPALVSWKFDDLWLYIVGPTIGALGGVLLCRLLQPNHQYSSSTSSPNRKFTSPDKRSMDTSDSA</sequence>
<gene>
    <name evidence="1" type="ORF">MRB53_028165</name>
</gene>
<reference evidence="1 2" key="1">
    <citation type="journal article" date="2022" name="Hortic Res">
        <title>A haplotype resolved chromosomal level avocado genome allows analysis of novel avocado genes.</title>
        <authorList>
            <person name="Nath O."/>
            <person name="Fletcher S.J."/>
            <person name="Hayward A."/>
            <person name="Shaw L.M."/>
            <person name="Masouleh A.K."/>
            <person name="Furtado A."/>
            <person name="Henry R.J."/>
            <person name="Mitter N."/>
        </authorList>
    </citation>
    <scope>NUCLEOTIDE SEQUENCE [LARGE SCALE GENOMIC DNA]</scope>
    <source>
        <strain evidence="2">cv. Hass</strain>
    </source>
</reference>
<evidence type="ECO:0000313" key="1">
    <source>
        <dbReference type="EMBL" id="KAJ8619636.1"/>
    </source>
</evidence>
<organism evidence="1 2">
    <name type="scientific">Persea americana</name>
    <name type="common">Avocado</name>
    <dbReference type="NCBI Taxonomy" id="3435"/>
    <lineage>
        <taxon>Eukaryota</taxon>
        <taxon>Viridiplantae</taxon>
        <taxon>Streptophyta</taxon>
        <taxon>Embryophyta</taxon>
        <taxon>Tracheophyta</taxon>
        <taxon>Spermatophyta</taxon>
        <taxon>Magnoliopsida</taxon>
        <taxon>Magnoliidae</taxon>
        <taxon>Laurales</taxon>
        <taxon>Lauraceae</taxon>
        <taxon>Persea</taxon>
    </lineage>
</organism>
<protein>
    <submittedName>
        <fullName evidence="1">Uncharacterized protein</fullName>
    </submittedName>
</protein>
<accession>A0ACC2KEX9</accession>
<name>A0ACC2KEX9_PERAE</name>
<dbReference type="Proteomes" id="UP001234297">
    <property type="component" value="Chromosome 9"/>
</dbReference>
<keyword evidence="2" id="KW-1185">Reference proteome</keyword>
<evidence type="ECO:0000313" key="2">
    <source>
        <dbReference type="Proteomes" id="UP001234297"/>
    </source>
</evidence>
<dbReference type="EMBL" id="CM056817">
    <property type="protein sequence ID" value="KAJ8619636.1"/>
    <property type="molecule type" value="Genomic_DNA"/>
</dbReference>
<proteinExistence type="predicted"/>
<comment type="caution">
    <text evidence="1">The sequence shown here is derived from an EMBL/GenBank/DDBJ whole genome shotgun (WGS) entry which is preliminary data.</text>
</comment>